<evidence type="ECO:0000256" key="2">
    <source>
        <dbReference type="ARBA" id="ARBA00022475"/>
    </source>
</evidence>
<name>A0A7L9WQ21_9RHOB</name>
<keyword evidence="8" id="KW-1185">Reference proteome</keyword>
<dbReference type="PANTHER" id="PTHR34296">
    <property type="entry name" value="TRANSCRIPTIONAL ACTIVATOR PROTEIN MED"/>
    <property type="match status" value="1"/>
</dbReference>
<protein>
    <submittedName>
        <fullName evidence="7">BMP family ABC transporter substrate-binding protein</fullName>
    </submittedName>
</protein>
<evidence type="ECO:0000256" key="4">
    <source>
        <dbReference type="ARBA" id="ARBA00023136"/>
    </source>
</evidence>
<accession>A0A7L9WQ21</accession>
<dbReference type="InterPro" id="IPR003760">
    <property type="entry name" value="PnrA-like"/>
</dbReference>
<dbReference type="InterPro" id="IPR050957">
    <property type="entry name" value="BMP_lipoprotein"/>
</dbReference>
<dbReference type="AlphaFoldDB" id="A0A7L9WQ21"/>
<evidence type="ECO:0000256" key="3">
    <source>
        <dbReference type="ARBA" id="ARBA00022729"/>
    </source>
</evidence>
<organism evidence="7 8">
    <name type="scientific">Pseudooceanicola spongiae</name>
    <dbReference type="NCBI Taxonomy" id="2613965"/>
    <lineage>
        <taxon>Bacteria</taxon>
        <taxon>Pseudomonadati</taxon>
        <taxon>Pseudomonadota</taxon>
        <taxon>Alphaproteobacteria</taxon>
        <taxon>Rhodobacterales</taxon>
        <taxon>Paracoccaceae</taxon>
        <taxon>Pseudooceanicola</taxon>
    </lineage>
</organism>
<dbReference type="CDD" id="cd06304">
    <property type="entry name" value="PBP1_BmpA_Med_PnrA-like"/>
    <property type="match status" value="1"/>
</dbReference>
<keyword evidence="2" id="KW-1003">Cell membrane</keyword>
<gene>
    <name evidence="7" type="ORF">F3W81_17605</name>
</gene>
<dbReference type="Gene3D" id="3.40.50.2300">
    <property type="match status" value="2"/>
</dbReference>
<keyword evidence="3" id="KW-0732">Signal</keyword>
<feature type="domain" description="ABC transporter substrate-binding protein PnrA-like" evidence="6">
    <location>
        <begin position="9"/>
        <end position="278"/>
    </location>
</feature>
<dbReference type="Pfam" id="PF02608">
    <property type="entry name" value="Bmp"/>
    <property type="match status" value="1"/>
</dbReference>
<dbReference type="EMBL" id="CP045201">
    <property type="protein sequence ID" value="QOL82475.1"/>
    <property type="molecule type" value="Genomic_DNA"/>
</dbReference>
<proteinExistence type="predicted"/>
<keyword evidence="4" id="KW-0472">Membrane</keyword>
<dbReference type="KEGG" id="pshq:F3W81_17605"/>
<keyword evidence="5" id="KW-0449">Lipoprotein</keyword>
<evidence type="ECO:0000256" key="5">
    <source>
        <dbReference type="ARBA" id="ARBA00023288"/>
    </source>
</evidence>
<dbReference type="PANTHER" id="PTHR34296:SF2">
    <property type="entry name" value="ABC TRANSPORTER GUANOSINE-BINDING PROTEIN NUPN"/>
    <property type="match status" value="1"/>
</dbReference>
<evidence type="ECO:0000313" key="8">
    <source>
        <dbReference type="Proteomes" id="UP000594118"/>
    </source>
</evidence>
<sequence length="309" mass="31702">MTPRGPGMKIAVLFVGELQDSGFNACAAEGANRLRQRDDLSVEIISGVPFETQAMTSALSRAAERSDGVIFVGGQGNGVTPKVAQAFPDCAFAVVQGEVTAANLASYDVLQEQSAFLAGCLAARMTRSGVVGHLSGHRVSPGLKGRAAFAAGVAHIDPSNRLLTGFCGTQDDSDVTRAWAAAEIKAGADVLFTMLNAARSGAIAACRQLGAVQIGNVLDWCASEPDVFIGSALARIDLGVERAAADMVAGVVPGTVQHIGLENKDAVALSLSAQVPRDVADEIAAISASLAKGDIVIPRGFTGAEFVLP</sequence>
<dbReference type="Proteomes" id="UP000594118">
    <property type="component" value="Chromosome"/>
</dbReference>
<comment type="subcellular location">
    <subcellularLocation>
        <location evidence="1">Cell membrane</location>
    </subcellularLocation>
</comment>
<reference evidence="7 8" key="1">
    <citation type="submission" date="2019-10" db="EMBL/GenBank/DDBJ databases">
        <title>Pseudopuniceibacterium sp. HQ09 islated from Antarctica.</title>
        <authorList>
            <person name="Liao L."/>
            <person name="Su S."/>
            <person name="Chen B."/>
            <person name="Yu Y."/>
        </authorList>
    </citation>
    <scope>NUCLEOTIDE SEQUENCE [LARGE SCALE GENOMIC DNA]</scope>
    <source>
        <strain evidence="7 8">HQ09</strain>
    </source>
</reference>
<evidence type="ECO:0000313" key="7">
    <source>
        <dbReference type="EMBL" id="QOL82475.1"/>
    </source>
</evidence>
<evidence type="ECO:0000256" key="1">
    <source>
        <dbReference type="ARBA" id="ARBA00004236"/>
    </source>
</evidence>
<dbReference type="GO" id="GO:0005886">
    <property type="term" value="C:plasma membrane"/>
    <property type="evidence" value="ECO:0007669"/>
    <property type="project" value="UniProtKB-SubCell"/>
</dbReference>
<dbReference type="RefSeq" id="WP_226941728.1">
    <property type="nucleotide sequence ID" value="NZ_CP045201.1"/>
</dbReference>
<evidence type="ECO:0000259" key="6">
    <source>
        <dbReference type="Pfam" id="PF02608"/>
    </source>
</evidence>